<sequence length="101" mass="10954">MIAATNAFDVDSALTLVTPDAVIDDPSTGHRFLGHAGVREYVERYFIGCHTVSKILGLRVVSGECLRMRVDFTGDFGHEVGLLKLAFGGDGRIVQMDADLE</sequence>
<dbReference type="InterPro" id="IPR032710">
    <property type="entry name" value="NTF2-like_dom_sf"/>
</dbReference>
<organism evidence="2 3">
    <name type="scientific">Rhizobium terricola</name>
    <dbReference type="NCBI Taxonomy" id="2728849"/>
    <lineage>
        <taxon>Bacteria</taxon>
        <taxon>Pseudomonadati</taxon>
        <taxon>Pseudomonadota</taxon>
        <taxon>Alphaproteobacteria</taxon>
        <taxon>Hyphomicrobiales</taxon>
        <taxon>Rhizobiaceae</taxon>
        <taxon>Rhizobium/Agrobacterium group</taxon>
        <taxon>Rhizobium</taxon>
    </lineage>
</organism>
<protein>
    <submittedName>
        <fullName evidence="2">Nuclear transport factor 2 family protein</fullName>
    </submittedName>
</protein>
<reference evidence="2 3" key="1">
    <citation type="submission" date="2020-04" db="EMBL/GenBank/DDBJ databases">
        <title>Rhizobium sp. S-51 isolated from soil.</title>
        <authorList>
            <person name="Dahal R.H."/>
        </authorList>
    </citation>
    <scope>NUCLEOTIDE SEQUENCE [LARGE SCALE GENOMIC DNA]</scope>
    <source>
        <strain evidence="2 3">S-51</strain>
    </source>
</reference>
<keyword evidence="3" id="KW-1185">Reference proteome</keyword>
<dbReference type="InterPro" id="IPR037401">
    <property type="entry name" value="SnoaL-like"/>
</dbReference>
<proteinExistence type="predicted"/>
<feature type="domain" description="SnoaL-like" evidence="1">
    <location>
        <begin position="1"/>
        <end position="75"/>
    </location>
</feature>
<evidence type="ECO:0000313" key="2">
    <source>
        <dbReference type="EMBL" id="NML76964.1"/>
    </source>
</evidence>
<evidence type="ECO:0000259" key="1">
    <source>
        <dbReference type="Pfam" id="PF12680"/>
    </source>
</evidence>
<evidence type="ECO:0000313" key="3">
    <source>
        <dbReference type="Proteomes" id="UP000541470"/>
    </source>
</evidence>
<dbReference type="Gene3D" id="3.10.450.50">
    <property type="match status" value="1"/>
</dbReference>
<accession>A0A7Y0FYT5</accession>
<dbReference type="SUPFAM" id="SSF54427">
    <property type="entry name" value="NTF2-like"/>
    <property type="match status" value="1"/>
</dbReference>
<comment type="caution">
    <text evidence="2">The sequence shown here is derived from an EMBL/GenBank/DDBJ whole genome shotgun (WGS) entry which is preliminary data.</text>
</comment>
<dbReference type="Proteomes" id="UP000541470">
    <property type="component" value="Unassembled WGS sequence"/>
</dbReference>
<dbReference type="EMBL" id="JABBGK010000010">
    <property type="protein sequence ID" value="NML76964.1"/>
    <property type="molecule type" value="Genomic_DNA"/>
</dbReference>
<dbReference type="Pfam" id="PF12680">
    <property type="entry name" value="SnoaL_2"/>
    <property type="match status" value="1"/>
</dbReference>
<gene>
    <name evidence="2" type="ORF">HHL25_22750</name>
</gene>
<name>A0A7Y0FYT5_9HYPH</name>
<dbReference type="AlphaFoldDB" id="A0A7Y0FYT5"/>